<sequence>MRELAVRWCKEENEDGWSGWFHSTTGITTTRQASRRSMTYNEKKTEASKGSGPDKRGKAVSALRRPFSGHLSAPPVLIC</sequence>
<evidence type="ECO:0000313" key="2">
    <source>
        <dbReference type="EMBL" id="CAL1685873.1"/>
    </source>
</evidence>
<keyword evidence="3" id="KW-1185">Reference proteome</keyword>
<reference evidence="2" key="1">
    <citation type="submission" date="2024-04" db="EMBL/GenBank/DDBJ databases">
        <authorList>
            <consortium name="Molecular Ecology Group"/>
        </authorList>
    </citation>
    <scope>NUCLEOTIDE SEQUENCE</scope>
</reference>
<organism evidence="2 3">
    <name type="scientific">Lasius platythorax</name>
    <dbReference type="NCBI Taxonomy" id="488582"/>
    <lineage>
        <taxon>Eukaryota</taxon>
        <taxon>Metazoa</taxon>
        <taxon>Ecdysozoa</taxon>
        <taxon>Arthropoda</taxon>
        <taxon>Hexapoda</taxon>
        <taxon>Insecta</taxon>
        <taxon>Pterygota</taxon>
        <taxon>Neoptera</taxon>
        <taxon>Endopterygota</taxon>
        <taxon>Hymenoptera</taxon>
        <taxon>Apocrita</taxon>
        <taxon>Aculeata</taxon>
        <taxon>Formicoidea</taxon>
        <taxon>Formicidae</taxon>
        <taxon>Formicinae</taxon>
        <taxon>Lasius</taxon>
        <taxon>Lasius</taxon>
    </lineage>
</organism>
<name>A0AAV2P2K1_9HYME</name>
<evidence type="ECO:0000313" key="3">
    <source>
        <dbReference type="Proteomes" id="UP001497644"/>
    </source>
</evidence>
<proteinExistence type="predicted"/>
<gene>
    <name evidence="2" type="ORF">LPLAT_LOCUS11279</name>
</gene>
<accession>A0AAV2P2K1</accession>
<dbReference type="AlphaFoldDB" id="A0AAV2P2K1"/>
<feature type="compositionally biased region" description="Basic and acidic residues" evidence="1">
    <location>
        <begin position="41"/>
        <end position="57"/>
    </location>
</feature>
<protein>
    <submittedName>
        <fullName evidence="2">Uncharacterized protein</fullName>
    </submittedName>
</protein>
<evidence type="ECO:0000256" key="1">
    <source>
        <dbReference type="SAM" id="MobiDB-lite"/>
    </source>
</evidence>
<feature type="region of interest" description="Disordered" evidence="1">
    <location>
        <begin position="21"/>
        <end position="66"/>
    </location>
</feature>
<dbReference type="Proteomes" id="UP001497644">
    <property type="component" value="Chromosome 6"/>
</dbReference>
<feature type="compositionally biased region" description="Polar residues" evidence="1">
    <location>
        <begin position="21"/>
        <end position="40"/>
    </location>
</feature>
<dbReference type="EMBL" id="OZ034829">
    <property type="protein sequence ID" value="CAL1685873.1"/>
    <property type="molecule type" value="Genomic_DNA"/>
</dbReference>